<reference evidence="2 3" key="1">
    <citation type="journal article" date="2016" name="Int. J. Syst. Evol. Microbiol.">
        <title>Nocardioides albidus sp. nov., an actinobacterium isolated from garden soil.</title>
        <authorList>
            <person name="Singh H."/>
            <person name="Du J."/>
            <person name="Trinh H."/>
            <person name="Won K."/>
            <person name="Yang J.E."/>
            <person name="Yin C."/>
            <person name="Kook M."/>
            <person name="Yi T.H."/>
        </authorList>
    </citation>
    <scope>NUCLEOTIDE SEQUENCE [LARGE SCALE GENOMIC DNA]</scope>
    <source>
        <strain evidence="2 3">CCTCC AB 2015297</strain>
    </source>
</reference>
<feature type="region of interest" description="Disordered" evidence="1">
    <location>
        <begin position="1"/>
        <end position="24"/>
    </location>
</feature>
<keyword evidence="3" id="KW-1185">Reference proteome</keyword>
<dbReference type="GO" id="GO:0003989">
    <property type="term" value="F:acetyl-CoA carboxylase activity"/>
    <property type="evidence" value="ECO:0007669"/>
    <property type="project" value="InterPro"/>
</dbReference>
<comment type="caution">
    <text evidence="2">The sequence shown here is derived from an EMBL/GenBank/DDBJ whole genome shotgun (WGS) entry which is preliminary data.</text>
</comment>
<dbReference type="InterPro" id="IPR032716">
    <property type="entry name" value="ACC_epsilon"/>
</dbReference>
<dbReference type="AlphaFoldDB" id="A0A5C4VK15"/>
<dbReference type="GO" id="GO:0004658">
    <property type="term" value="F:propionyl-CoA carboxylase activity"/>
    <property type="evidence" value="ECO:0007669"/>
    <property type="project" value="InterPro"/>
</dbReference>
<dbReference type="Pfam" id="PF13822">
    <property type="entry name" value="ACC_epsilon"/>
    <property type="match status" value="1"/>
</dbReference>
<name>A0A5C4VK15_9ACTN</name>
<dbReference type="Proteomes" id="UP000313231">
    <property type="component" value="Unassembled WGS sequence"/>
</dbReference>
<evidence type="ECO:0000313" key="3">
    <source>
        <dbReference type="Proteomes" id="UP000313231"/>
    </source>
</evidence>
<accession>A0A5C4VK15</accession>
<evidence type="ECO:0000256" key="1">
    <source>
        <dbReference type="SAM" id="MobiDB-lite"/>
    </source>
</evidence>
<dbReference type="EMBL" id="VDMP01000027">
    <property type="protein sequence ID" value="TNM36171.1"/>
    <property type="molecule type" value="Genomic_DNA"/>
</dbReference>
<proteinExistence type="predicted"/>
<feature type="region of interest" description="Disordered" evidence="1">
    <location>
        <begin position="53"/>
        <end position="93"/>
    </location>
</feature>
<dbReference type="RefSeq" id="WP_139624359.1">
    <property type="nucleotide sequence ID" value="NZ_VDMP01000027.1"/>
</dbReference>
<protein>
    <submittedName>
        <fullName evidence="2">Acyl-CoA carboxylase subunit epsilon</fullName>
    </submittedName>
</protein>
<organism evidence="2 3">
    <name type="scientific">Nocardioides albidus</name>
    <dbReference type="NCBI Taxonomy" id="1517589"/>
    <lineage>
        <taxon>Bacteria</taxon>
        <taxon>Bacillati</taxon>
        <taxon>Actinomycetota</taxon>
        <taxon>Actinomycetes</taxon>
        <taxon>Propionibacteriales</taxon>
        <taxon>Nocardioidaceae</taxon>
        <taxon>Nocardioides</taxon>
    </lineage>
</organism>
<gene>
    <name evidence="2" type="ORF">FHP29_18455</name>
</gene>
<evidence type="ECO:0000313" key="2">
    <source>
        <dbReference type="EMBL" id="TNM36171.1"/>
    </source>
</evidence>
<sequence length="93" mass="9334">MTGVAASEASLASPEHQDCASEASSAPVLSFASAASEEEVAAIVAVLAALGSGATPPAAPRSEWRSPARRLRSTASSHPIPGRGAWRASALPR</sequence>